<sequence>MLLKSVTLKNTYCFSQLHIEFDYKKSLISVILADQGCGKTAVIKNIFHALSWFPARLKDMRYAGIVLADWEIKAGQRSASTEVCVQIAEEIGQLSEVDHVAATDLSLCHWQLFKNLNAQDVGMSRVETEQLEQLITRYQRTLKQDSLQTLPLLAYYPETRFVHEINLLNKNNPAQFNLHNAYELTAVPFTTFNRFFEWLREITDIENAKSAYYFQQLLGPSAQQMLNQQASSTFFHDALLQARTEQHSPCLHALKQSLCTVFPELSELYLVYEPKLQLMLEYQNQKYSFQQLPHHLKVWIALVGDIVRRLCLLNPLSLYPQQEGYGIVLIDQIDAELDSDACRSILSRLQHAFPQLQFIVSASDPAILENAEDYQCLRLKSNGIFPIELDAHWQQHQTHYLELAPVAEPHAPAETAEQLPETTALDHHAADQDVQQLFAQIQALNLTQQAALSRLLAEDNDRKSNIFYPEC</sequence>
<feature type="domain" description="Rad50/SbcC-type AAA" evidence="1">
    <location>
        <begin position="5"/>
        <end position="207"/>
    </location>
</feature>
<dbReference type="EMBL" id="CP016895">
    <property type="protein sequence ID" value="AOA59364.1"/>
    <property type="molecule type" value="Genomic_DNA"/>
</dbReference>
<dbReference type="PANTHER" id="PTHR32182">
    <property type="entry name" value="DNA REPLICATION AND REPAIR PROTEIN RECF"/>
    <property type="match status" value="1"/>
</dbReference>
<dbReference type="KEGG" id="ala:BFG52_14030"/>
<gene>
    <name evidence="2" type="ORF">BFG52_14030</name>
</gene>
<reference evidence="2 3" key="1">
    <citation type="submission" date="2016-08" db="EMBL/GenBank/DDBJ databases">
        <authorList>
            <person name="Seilhamer J.J."/>
        </authorList>
    </citation>
    <scope>NUCLEOTIDE SEQUENCE [LARGE SCALE GENOMIC DNA]</scope>
    <source>
        <strain evidence="2 3">BRTC-1</strain>
    </source>
</reference>
<dbReference type="Pfam" id="PF13476">
    <property type="entry name" value="AAA_23"/>
    <property type="match status" value="1"/>
</dbReference>
<dbReference type="InterPro" id="IPR038729">
    <property type="entry name" value="Rad50/SbcC_AAA"/>
</dbReference>
<dbReference type="GO" id="GO:0006302">
    <property type="term" value="P:double-strand break repair"/>
    <property type="evidence" value="ECO:0007669"/>
    <property type="project" value="InterPro"/>
</dbReference>
<dbReference type="STRING" id="1789224.BFG52_14030"/>
<dbReference type="Gene3D" id="3.40.50.300">
    <property type="entry name" value="P-loop containing nucleotide triphosphate hydrolases"/>
    <property type="match status" value="1"/>
</dbReference>
<dbReference type="PANTHER" id="PTHR32182:SF23">
    <property type="entry name" value="ATP BINDING PROTEIN"/>
    <property type="match status" value="1"/>
</dbReference>
<dbReference type="Proteomes" id="UP000093391">
    <property type="component" value="Chromosome"/>
</dbReference>
<evidence type="ECO:0000259" key="1">
    <source>
        <dbReference type="Pfam" id="PF13476"/>
    </source>
</evidence>
<proteinExistence type="predicted"/>
<name>A0A1B2M2F3_9GAMM</name>
<accession>A0A1B2M2F3</accession>
<dbReference type="GO" id="GO:0000731">
    <property type="term" value="P:DNA synthesis involved in DNA repair"/>
    <property type="evidence" value="ECO:0007669"/>
    <property type="project" value="TreeGrafter"/>
</dbReference>
<evidence type="ECO:0000313" key="3">
    <source>
        <dbReference type="Proteomes" id="UP000093391"/>
    </source>
</evidence>
<dbReference type="RefSeq" id="WP_067557569.1">
    <property type="nucleotide sequence ID" value="NZ_CP016895.1"/>
</dbReference>
<keyword evidence="3" id="KW-1185">Reference proteome</keyword>
<dbReference type="SUPFAM" id="SSF52540">
    <property type="entry name" value="P-loop containing nucleoside triphosphate hydrolases"/>
    <property type="match status" value="1"/>
</dbReference>
<evidence type="ECO:0000313" key="2">
    <source>
        <dbReference type="EMBL" id="AOA59364.1"/>
    </source>
</evidence>
<dbReference type="InterPro" id="IPR027417">
    <property type="entry name" value="P-loop_NTPase"/>
</dbReference>
<dbReference type="AlphaFoldDB" id="A0A1B2M2F3"/>
<dbReference type="OrthoDB" id="9815944at2"/>
<protein>
    <recommendedName>
        <fullName evidence="1">Rad50/SbcC-type AAA domain-containing protein</fullName>
    </recommendedName>
</protein>
<organism evidence="2 3">
    <name type="scientific">Acinetobacter larvae</name>
    <dbReference type="NCBI Taxonomy" id="1789224"/>
    <lineage>
        <taxon>Bacteria</taxon>
        <taxon>Pseudomonadati</taxon>
        <taxon>Pseudomonadota</taxon>
        <taxon>Gammaproteobacteria</taxon>
        <taxon>Moraxellales</taxon>
        <taxon>Moraxellaceae</taxon>
        <taxon>Acinetobacter</taxon>
    </lineage>
</organism>
<dbReference type="GO" id="GO:0016887">
    <property type="term" value="F:ATP hydrolysis activity"/>
    <property type="evidence" value="ECO:0007669"/>
    <property type="project" value="InterPro"/>
</dbReference>